<accession>A0ACB9W885</accession>
<proteinExistence type="predicted"/>
<reference evidence="1" key="1">
    <citation type="submission" date="2022-05" db="EMBL/GenBank/DDBJ databases">
        <title>Chromosome-level genome of Chaenocephalus aceratus.</title>
        <authorList>
            <person name="Park H."/>
        </authorList>
    </citation>
    <scope>NUCLEOTIDE SEQUENCE</scope>
    <source>
        <strain evidence="1">KU_202001</strain>
    </source>
</reference>
<dbReference type="EMBL" id="CM043801">
    <property type="protein sequence ID" value="KAI4809137.1"/>
    <property type="molecule type" value="Genomic_DNA"/>
</dbReference>
<evidence type="ECO:0000313" key="1">
    <source>
        <dbReference type="EMBL" id="KAI4809137.1"/>
    </source>
</evidence>
<name>A0ACB9W885_CHAAC</name>
<dbReference type="Proteomes" id="UP001057452">
    <property type="component" value="Chromosome 17"/>
</dbReference>
<sequence length="67" mass="7424">MRCFRSDVKCAALTHGACGEKWQDAALSPHLSADGQTLRACSTVSHRKETQAYNLQIRNDSLVLFIC</sequence>
<comment type="caution">
    <text evidence="1">The sequence shown here is derived from an EMBL/GenBank/DDBJ whole genome shotgun (WGS) entry which is preliminary data.</text>
</comment>
<keyword evidence="2" id="KW-1185">Reference proteome</keyword>
<evidence type="ECO:0000313" key="2">
    <source>
        <dbReference type="Proteomes" id="UP001057452"/>
    </source>
</evidence>
<protein>
    <submittedName>
        <fullName evidence="1">Uncharacterized protein</fullName>
    </submittedName>
</protein>
<gene>
    <name evidence="1" type="ORF">KUCAC02_018047</name>
</gene>
<organism evidence="1 2">
    <name type="scientific">Chaenocephalus aceratus</name>
    <name type="common">Blackfin icefish</name>
    <name type="synonym">Chaenichthys aceratus</name>
    <dbReference type="NCBI Taxonomy" id="36190"/>
    <lineage>
        <taxon>Eukaryota</taxon>
        <taxon>Metazoa</taxon>
        <taxon>Chordata</taxon>
        <taxon>Craniata</taxon>
        <taxon>Vertebrata</taxon>
        <taxon>Euteleostomi</taxon>
        <taxon>Actinopterygii</taxon>
        <taxon>Neopterygii</taxon>
        <taxon>Teleostei</taxon>
        <taxon>Neoteleostei</taxon>
        <taxon>Acanthomorphata</taxon>
        <taxon>Eupercaria</taxon>
        <taxon>Perciformes</taxon>
        <taxon>Notothenioidei</taxon>
        <taxon>Channichthyidae</taxon>
        <taxon>Chaenocephalus</taxon>
    </lineage>
</organism>